<dbReference type="FunFam" id="2.40.50.140:FF:000016">
    <property type="entry name" value="30S ribosomal protein S1"/>
    <property type="match status" value="1"/>
</dbReference>
<evidence type="ECO:0000256" key="3">
    <source>
        <dbReference type="ARBA" id="ARBA00022884"/>
    </source>
</evidence>
<feature type="domain" description="S1 motif" evidence="7">
    <location>
        <begin position="192"/>
        <end position="260"/>
    </location>
</feature>
<dbReference type="NCBIfam" id="NF004954">
    <property type="entry name" value="PRK06299.1-4"/>
    <property type="match status" value="1"/>
</dbReference>
<dbReference type="NCBIfam" id="TIGR00717">
    <property type="entry name" value="rpsA"/>
    <property type="match status" value="1"/>
</dbReference>
<dbReference type="FunFam" id="2.40.50.140:FF:000018">
    <property type="entry name" value="30S ribosomal protein S1"/>
    <property type="match status" value="1"/>
</dbReference>
<evidence type="ECO:0000256" key="5">
    <source>
        <dbReference type="ARBA" id="ARBA00023274"/>
    </source>
</evidence>
<dbReference type="Gene3D" id="2.40.50.140">
    <property type="entry name" value="Nucleic acid-binding proteins"/>
    <property type="match status" value="6"/>
</dbReference>
<feature type="domain" description="S1 motif" evidence="7">
    <location>
        <begin position="451"/>
        <end position="520"/>
    </location>
</feature>
<dbReference type="PROSITE" id="PS50889">
    <property type="entry name" value="S4"/>
    <property type="match status" value="1"/>
</dbReference>
<dbReference type="CDD" id="cd05691">
    <property type="entry name" value="S1_RPS1_repeat_ec6"/>
    <property type="match status" value="1"/>
</dbReference>
<keyword evidence="2" id="KW-0677">Repeat</keyword>
<evidence type="ECO:0000256" key="2">
    <source>
        <dbReference type="ARBA" id="ARBA00022737"/>
    </source>
</evidence>
<proteinExistence type="inferred from homology"/>
<dbReference type="FunFam" id="2.40.50.140:FF:000017">
    <property type="entry name" value="30S ribosomal protein S1"/>
    <property type="match status" value="1"/>
</dbReference>
<evidence type="ECO:0000313" key="10">
    <source>
        <dbReference type="Proteomes" id="UP000530038"/>
    </source>
</evidence>
<comment type="similarity">
    <text evidence="1 6">Belongs to the bacterial ribosomal protein bS1 family.</text>
</comment>
<protein>
    <recommendedName>
        <fullName evidence="6">30S ribosomal protein S1</fullName>
    </recommendedName>
</protein>
<dbReference type="GeneID" id="67793738"/>
<dbReference type="RefSeq" id="WP_015839988.1">
    <property type="nucleotide sequence ID" value="NZ_CP065044.1"/>
</dbReference>
<keyword evidence="4 6" id="KW-0689">Ribosomal protein</keyword>
<sequence length="557" mass="61236">MTESFAQLFEESLKEIETRPGSIVRGVVVAIDKDVVLVDAGLKSESAIPVEQFKNAQGELEIQVGDEVDVALDAIEDGFGETLLSREKAKRHEAWLTLEKAYEEAATVTGIINGKVKGGFTVELNGIRAFLPGSLVDVRPVRDTLHLEGKELEFKVIKLDQKRNNVVVSRRAVIESENSAERDQLLENLQEGMEVKGIVKNLTDYGAFVDLGGVDGLLHITDMAWKRVKHPSEIVNVGDEITVKVLKFDRERTRVSLGLKQLGEDPWVAIAKRYPESTRLTGRVTNLTDYGCFVEIEEGVEGLVHVSEMDWTNKNIHPSKVVNVGDVVEVMVLDIDEERRRISLGLKQCKSNPWQLFAETHNKGDRVEGKIKSITDFGIFIGLDGGIDGLVHLSDISWNVAGEEAVREYKKGDEIAAVVLQVDAERERISLGVKQLAEDPFNNYLSVNKKGAIVTGKVTAVDAKGATVELADGVEGYLRASEASRDRVEDATLVLNVGDSVEAKYTGVDRKNRVVSLSVRAKDEADEKDAIATVNNKPEESNFSNAMAEAFKAAKGE</sequence>
<dbReference type="GO" id="GO:0003735">
    <property type="term" value="F:structural constituent of ribosome"/>
    <property type="evidence" value="ECO:0007669"/>
    <property type="project" value="InterPro"/>
</dbReference>
<dbReference type="NCBIfam" id="NF004951">
    <property type="entry name" value="PRK06299.1-1"/>
    <property type="match status" value="1"/>
</dbReference>
<evidence type="ECO:0000313" key="8">
    <source>
        <dbReference type="EMBL" id="MBA5202334.1"/>
    </source>
</evidence>
<dbReference type="PANTHER" id="PTHR10724">
    <property type="entry name" value="30S RIBOSOMAL PROTEIN S1"/>
    <property type="match status" value="1"/>
</dbReference>
<evidence type="ECO:0000256" key="6">
    <source>
        <dbReference type="PIRNR" id="PIRNR002111"/>
    </source>
</evidence>
<dbReference type="PROSITE" id="PS50126">
    <property type="entry name" value="S1"/>
    <property type="match status" value="6"/>
</dbReference>
<keyword evidence="5 6" id="KW-0687">Ribonucleoprotein</keyword>
<dbReference type="CDD" id="cd04465">
    <property type="entry name" value="S1_RPS1_repeat_ec2_hs2"/>
    <property type="match status" value="1"/>
</dbReference>
<dbReference type="PIRSF" id="PIRSF002111">
    <property type="entry name" value="RpsA"/>
    <property type="match status" value="1"/>
</dbReference>
<keyword evidence="3 6" id="KW-0694">RNA-binding</keyword>
<dbReference type="PRINTS" id="PR00681">
    <property type="entry name" value="RIBOSOMALS1"/>
</dbReference>
<dbReference type="Pfam" id="PF00575">
    <property type="entry name" value="S1"/>
    <property type="match status" value="6"/>
</dbReference>
<evidence type="ECO:0000313" key="9">
    <source>
        <dbReference type="EMBL" id="MBA5230746.1"/>
    </source>
</evidence>
<dbReference type="GO" id="GO:0022627">
    <property type="term" value="C:cytosolic small ribosomal subunit"/>
    <property type="evidence" value="ECO:0007669"/>
    <property type="project" value="TreeGrafter"/>
</dbReference>
<gene>
    <name evidence="8" type="primary">rpsA</name>
    <name evidence="9" type="ORF">H2Y56_01260</name>
    <name evidence="8" type="ORF">H2Y57_01265</name>
</gene>
<dbReference type="Proteomes" id="UP000530038">
    <property type="component" value="Unassembled WGS sequence"/>
</dbReference>
<dbReference type="GO" id="GO:0003729">
    <property type="term" value="F:mRNA binding"/>
    <property type="evidence" value="ECO:0007669"/>
    <property type="project" value="TreeGrafter"/>
</dbReference>
<comment type="function">
    <text evidence="6">Binds mRNA; thus facilitating recognition of the initiation point. It is needed to translate mRNA with a short Shine-Dalgarno (SD) purine-rich sequence.</text>
</comment>
<dbReference type="InterPro" id="IPR003029">
    <property type="entry name" value="S1_domain"/>
</dbReference>
<dbReference type="InterPro" id="IPR012340">
    <property type="entry name" value="NA-bd_OB-fold"/>
</dbReference>
<feature type="domain" description="S1 motif" evidence="7">
    <location>
        <begin position="21"/>
        <end position="87"/>
    </location>
</feature>
<dbReference type="CDD" id="cd05690">
    <property type="entry name" value="S1_RPS1_repeat_ec5"/>
    <property type="match status" value="1"/>
</dbReference>
<accession>A0AAW3SPJ4</accession>
<evidence type="ECO:0000256" key="4">
    <source>
        <dbReference type="ARBA" id="ARBA00022980"/>
    </source>
</evidence>
<organism evidence="8 11">
    <name type="scientific">Pectobacterium aroidearum</name>
    <dbReference type="NCBI Taxonomy" id="1201031"/>
    <lineage>
        <taxon>Bacteria</taxon>
        <taxon>Pseudomonadati</taxon>
        <taxon>Pseudomonadota</taxon>
        <taxon>Gammaproteobacteria</taxon>
        <taxon>Enterobacterales</taxon>
        <taxon>Pectobacteriaceae</taxon>
        <taxon>Pectobacterium</taxon>
    </lineage>
</organism>
<name>A0AAW3SPJ4_9GAMM</name>
<dbReference type="CDD" id="cd05688">
    <property type="entry name" value="S1_RPS1_repeat_ec3"/>
    <property type="match status" value="1"/>
</dbReference>
<dbReference type="SMART" id="SM00316">
    <property type="entry name" value="S1"/>
    <property type="match status" value="6"/>
</dbReference>
<feature type="domain" description="S1 motif" evidence="7">
    <location>
        <begin position="364"/>
        <end position="434"/>
    </location>
</feature>
<dbReference type="SUPFAM" id="SSF50249">
    <property type="entry name" value="Nucleic acid-binding proteins"/>
    <property type="match status" value="6"/>
</dbReference>
<dbReference type="FunFam" id="2.40.50.140:FF:000011">
    <property type="entry name" value="30S ribosomal protein S1"/>
    <property type="match status" value="1"/>
</dbReference>
<dbReference type="FunFam" id="2.40.50.140:FF:000021">
    <property type="entry name" value="30S ribosomal protein S1"/>
    <property type="match status" value="1"/>
</dbReference>
<evidence type="ECO:0000313" key="11">
    <source>
        <dbReference type="Proteomes" id="UP000557749"/>
    </source>
</evidence>
<dbReference type="EMBL" id="JACERK010000001">
    <property type="protein sequence ID" value="MBA5230746.1"/>
    <property type="molecule type" value="Genomic_DNA"/>
</dbReference>
<dbReference type="InterPro" id="IPR035104">
    <property type="entry name" value="Ribosomal_protein_S1-like"/>
</dbReference>
<dbReference type="CDD" id="cd05687">
    <property type="entry name" value="S1_RPS1_repeat_ec1_hs1"/>
    <property type="match status" value="1"/>
</dbReference>
<comment type="caution">
    <text evidence="8">The sequence shown here is derived from an EMBL/GenBank/DDBJ whole genome shotgun (WGS) entry which is preliminary data.</text>
</comment>
<dbReference type="InterPro" id="IPR000110">
    <property type="entry name" value="Ribosomal_bS1"/>
</dbReference>
<feature type="domain" description="S1 motif" evidence="7">
    <location>
        <begin position="105"/>
        <end position="171"/>
    </location>
</feature>
<dbReference type="AlphaFoldDB" id="A0AAW3SPJ4"/>
<dbReference type="FunFam" id="2.40.50.140:FF:000036">
    <property type="entry name" value="30S ribosomal protein S1"/>
    <property type="match status" value="1"/>
</dbReference>
<dbReference type="InterPro" id="IPR050437">
    <property type="entry name" value="Ribos_protein_bS1-like"/>
</dbReference>
<keyword evidence="10" id="KW-1185">Reference proteome</keyword>
<evidence type="ECO:0000259" key="7">
    <source>
        <dbReference type="PROSITE" id="PS50126"/>
    </source>
</evidence>
<dbReference type="PANTHER" id="PTHR10724:SF7">
    <property type="entry name" value="SMALL RIBOSOMAL SUBUNIT PROTEIN BS1C"/>
    <property type="match status" value="1"/>
</dbReference>
<dbReference type="NCBIfam" id="NF004952">
    <property type="entry name" value="PRK06299.1-2"/>
    <property type="match status" value="1"/>
</dbReference>
<evidence type="ECO:0000256" key="1">
    <source>
        <dbReference type="ARBA" id="ARBA00006767"/>
    </source>
</evidence>
<reference evidence="10 11" key="1">
    <citation type="submission" date="2020-07" db="EMBL/GenBank/DDBJ databases">
        <title>Characterization of Pectobacterium aroidearum strains causing soft rot on Amorphophallus konjac.</title>
        <authorList>
            <person name="Xie H."/>
        </authorList>
    </citation>
    <scope>NUCLEOTIDE SEQUENCE [LARGE SCALE GENOMIC DNA]</scope>
    <source>
        <strain evidence="9 10">MY10</strain>
        <strain evidence="8 11">MY7</strain>
    </source>
</reference>
<dbReference type="Proteomes" id="UP000557749">
    <property type="component" value="Unassembled WGS sequence"/>
</dbReference>
<dbReference type="EMBL" id="JACERJ010000001">
    <property type="protein sequence ID" value="MBA5202334.1"/>
    <property type="molecule type" value="Genomic_DNA"/>
</dbReference>
<dbReference type="GO" id="GO:0006412">
    <property type="term" value="P:translation"/>
    <property type="evidence" value="ECO:0007669"/>
    <property type="project" value="InterPro"/>
</dbReference>
<feature type="domain" description="S1 motif" evidence="7">
    <location>
        <begin position="277"/>
        <end position="347"/>
    </location>
</feature>